<protein>
    <submittedName>
        <fullName evidence="2">Uncharacterized protein</fullName>
    </submittedName>
</protein>
<reference evidence="2 4" key="1">
    <citation type="journal article" date="2017" name="Gigascience">
        <title>Genome sequence of the small brown planthopper, Laodelphax striatellus.</title>
        <authorList>
            <person name="Zhu J."/>
            <person name="Jiang F."/>
            <person name="Wang X."/>
            <person name="Yang P."/>
            <person name="Bao Y."/>
            <person name="Zhao W."/>
            <person name="Wang W."/>
            <person name="Lu H."/>
            <person name="Wang Q."/>
            <person name="Cui N."/>
            <person name="Li J."/>
            <person name="Chen X."/>
            <person name="Luo L."/>
            <person name="Yu J."/>
            <person name="Kang L."/>
            <person name="Cui F."/>
        </authorList>
    </citation>
    <scope>NUCLEOTIDE SEQUENCE [LARGE SCALE GENOMIC DNA]</scope>
    <source>
        <strain evidence="2">Lst14</strain>
        <tissue evidence="2">Whole body</tissue>
    </source>
</reference>
<sequence>MSPVIIATPQNAYSNPFALEEVENTGTHTKKQQTQEWRQPLRTYSDWLLIAETTAASSRAQTSALTHAHTRRLNGVGAPASLLPPSGLSLQPRSPPHSRNVENS</sequence>
<dbReference type="EMBL" id="QKKF02036096">
    <property type="protein sequence ID" value="RZF32715.1"/>
    <property type="molecule type" value="Genomic_DNA"/>
</dbReference>
<evidence type="ECO:0000313" key="4">
    <source>
        <dbReference type="Proteomes" id="UP000291343"/>
    </source>
</evidence>
<dbReference type="EMBL" id="QKKF02020587">
    <property type="protein sequence ID" value="RZF39110.1"/>
    <property type="molecule type" value="Genomic_DNA"/>
</dbReference>
<feature type="region of interest" description="Disordered" evidence="1">
    <location>
        <begin position="61"/>
        <end position="104"/>
    </location>
</feature>
<dbReference type="Proteomes" id="UP000291343">
    <property type="component" value="Unassembled WGS sequence"/>
</dbReference>
<dbReference type="InParanoid" id="A0A482WGQ6"/>
<dbReference type="SMR" id="A0A482WGQ6"/>
<comment type="caution">
    <text evidence="2">The sequence shown here is derived from an EMBL/GenBank/DDBJ whole genome shotgun (WGS) entry which is preliminary data.</text>
</comment>
<evidence type="ECO:0000256" key="1">
    <source>
        <dbReference type="SAM" id="MobiDB-lite"/>
    </source>
</evidence>
<name>A0A482WGQ6_LAOST</name>
<evidence type="ECO:0000313" key="3">
    <source>
        <dbReference type="EMBL" id="RZF39110.1"/>
    </source>
</evidence>
<organism evidence="2 4">
    <name type="scientific">Laodelphax striatellus</name>
    <name type="common">Small brown planthopper</name>
    <name type="synonym">Delphax striatella</name>
    <dbReference type="NCBI Taxonomy" id="195883"/>
    <lineage>
        <taxon>Eukaryota</taxon>
        <taxon>Metazoa</taxon>
        <taxon>Ecdysozoa</taxon>
        <taxon>Arthropoda</taxon>
        <taxon>Hexapoda</taxon>
        <taxon>Insecta</taxon>
        <taxon>Pterygota</taxon>
        <taxon>Neoptera</taxon>
        <taxon>Paraneoptera</taxon>
        <taxon>Hemiptera</taxon>
        <taxon>Auchenorrhyncha</taxon>
        <taxon>Fulgoroidea</taxon>
        <taxon>Delphacidae</taxon>
        <taxon>Criomorphinae</taxon>
        <taxon>Laodelphax</taxon>
    </lineage>
</organism>
<feature type="compositionally biased region" description="Low complexity" evidence="1">
    <location>
        <begin position="79"/>
        <end position="92"/>
    </location>
</feature>
<evidence type="ECO:0000313" key="2">
    <source>
        <dbReference type="EMBL" id="RZF32715.1"/>
    </source>
</evidence>
<keyword evidence="4" id="KW-1185">Reference proteome</keyword>
<dbReference type="AlphaFoldDB" id="A0A482WGQ6"/>
<reference evidence="2" key="2">
    <citation type="submission" date="2019-02" db="EMBL/GenBank/DDBJ databases">
        <authorList>
            <person name="Zhu J."/>
            <person name="Jiang F."/>
            <person name="Wang X."/>
            <person name="Yang P."/>
            <person name="Bao Y."/>
            <person name="Zhao W."/>
            <person name="Wang W."/>
            <person name="Lu H."/>
            <person name="Wang Q."/>
            <person name="Cui N."/>
            <person name="Li J."/>
            <person name="Chen X."/>
            <person name="Luo L."/>
            <person name="Yu J."/>
            <person name="Kang L."/>
            <person name="Cui F."/>
        </authorList>
    </citation>
    <scope>NUCLEOTIDE SEQUENCE</scope>
    <source>
        <strain evidence="2">Lst14</strain>
        <tissue evidence="2">Whole body</tissue>
    </source>
</reference>
<gene>
    <name evidence="2" type="ORF">LSTR_LSTR005908</name>
    <name evidence="3" type="ORF">LSTR_LSTR017403</name>
</gene>
<proteinExistence type="predicted"/>
<accession>A0A482WGQ6</accession>